<comment type="cofactor">
    <cofactor evidence="1">
        <name>Zn(2+)</name>
        <dbReference type="ChEBI" id="CHEBI:29105"/>
    </cofactor>
</comment>
<name>A0A7I4BZK9_PHYPA</name>
<keyword evidence="4" id="KW-0472">Membrane</keyword>
<feature type="transmembrane region" description="Helical" evidence="4">
    <location>
        <begin position="340"/>
        <end position="358"/>
    </location>
</feature>
<dbReference type="EnsemblPlants" id="Pp3c20_16570V3.11">
    <property type="protein sequence ID" value="Pp3c20_16570V3.11"/>
    <property type="gene ID" value="Pp3c20_16570"/>
</dbReference>
<reference evidence="6 7" key="2">
    <citation type="journal article" date="2018" name="Plant J.">
        <title>The Physcomitrella patens chromosome-scale assembly reveals moss genome structure and evolution.</title>
        <authorList>
            <person name="Lang D."/>
            <person name="Ullrich K.K."/>
            <person name="Murat F."/>
            <person name="Fuchs J."/>
            <person name="Jenkins J."/>
            <person name="Haas F.B."/>
            <person name="Piednoel M."/>
            <person name="Gundlach H."/>
            <person name="Van Bel M."/>
            <person name="Meyberg R."/>
            <person name="Vives C."/>
            <person name="Morata J."/>
            <person name="Symeonidi A."/>
            <person name="Hiss M."/>
            <person name="Muchero W."/>
            <person name="Kamisugi Y."/>
            <person name="Saleh O."/>
            <person name="Blanc G."/>
            <person name="Decker E.L."/>
            <person name="van Gessel N."/>
            <person name="Grimwood J."/>
            <person name="Hayes R.D."/>
            <person name="Graham S.W."/>
            <person name="Gunter L.E."/>
            <person name="McDaniel S.F."/>
            <person name="Hoernstein S.N.W."/>
            <person name="Larsson A."/>
            <person name="Li F.W."/>
            <person name="Perroud P.F."/>
            <person name="Phillips J."/>
            <person name="Ranjan P."/>
            <person name="Rokshar D.S."/>
            <person name="Rothfels C.J."/>
            <person name="Schneider L."/>
            <person name="Shu S."/>
            <person name="Stevenson D.W."/>
            <person name="Thummler F."/>
            <person name="Tillich M."/>
            <person name="Villarreal Aguilar J.C."/>
            <person name="Widiez T."/>
            <person name="Wong G.K."/>
            <person name="Wymore A."/>
            <person name="Zhang Y."/>
            <person name="Zimmer A.D."/>
            <person name="Quatrano R.S."/>
            <person name="Mayer K.F.X."/>
            <person name="Goodstein D."/>
            <person name="Casacuberta J.M."/>
            <person name="Vandepoele K."/>
            <person name="Reski R."/>
            <person name="Cuming A.C."/>
            <person name="Tuskan G.A."/>
            <person name="Maumus F."/>
            <person name="Salse J."/>
            <person name="Schmutz J."/>
            <person name="Rensing S.A."/>
        </authorList>
    </citation>
    <scope>NUCLEOTIDE SEQUENCE [LARGE SCALE GENOMIC DNA]</scope>
    <source>
        <strain evidence="6 7">cv. Gransden 2004</strain>
    </source>
</reference>
<dbReference type="GO" id="GO:0008270">
    <property type="term" value="F:zinc ion binding"/>
    <property type="evidence" value="ECO:0007669"/>
    <property type="project" value="InterPro"/>
</dbReference>
<dbReference type="EMBL" id="ABEU02000020">
    <property type="status" value="NOT_ANNOTATED_CDS"/>
    <property type="molecule type" value="Genomic_DNA"/>
</dbReference>
<dbReference type="Gramene" id="Pp3c20_16570V3.11">
    <property type="protein sequence ID" value="Pp3c20_16570V3.11"/>
    <property type="gene ID" value="Pp3c20_16570"/>
</dbReference>
<dbReference type="GO" id="GO:0004181">
    <property type="term" value="F:metallocarboxypeptidase activity"/>
    <property type="evidence" value="ECO:0007669"/>
    <property type="project" value="InterPro"/>
</dbReference>
<dbReference type="Proteomes" id="UP000006727">
    <property type="component" value="Chromosome 20"/>
</dbReference>
<organism evidence="6 7">
    <name type="scientific">Physcomitrium patens</name>
    <name type="common">Spreading-leaved earth moss</name>
    <name type="synonym">Physcomitrella patens</name>
    <dbReference type="NCBI Taxonomy" id="3218"/>
    <lineage>
        <taxon>Eukaryota</taxon>
        <taxon>Viridiplantae</taxon>
        <taxon>Streptophyta</taxon>
        <taxon>Embryophyta</taxon>
        <taxon>Bryophyta</taxon>
        <taxon>Bryophytina</taxon>
        <taxon>Bryopsida</taxon>
        <taxon>Funariidae</taxon>
        <taxon>Funariales</taxon>
        <taxon>Funariaceae</taxon>
        <taxon>Physcomitrium</taxon>
    </lineage>
</organism>
<gene>
    <name evidence="6" type="primary">LOC112273642</name>
</gene>
<evidence type="ECO:0000256" key="3">
    <source>
        <dbReference type="PROSITE-ProRule" id="PRU01379"/>
    </source>
</evidence>
<keyword evidence="4" id="KW-1133">Transmembrane helix</keyword>
<feature type="domain" description="Peptidase M14" evidence="5">
    <location>
        <begin position="24"/>
        <end position="386"/>
    </location>
</feature>
<dbReference type="GO" id="GO:0006508">
    <property type="term" value="P:proteolysis"/>
    <property type="evidence" value="ECO:0007669"/>
    <property type="project" value="InterPro"/>
</dbReference>
<proteinExistence type="inferred from homology"/>
<dbReference type="Gramene" id="Pp3c20_16570V3.13">
    <property type="protein sequence ID" value="Pp3c20_16570V3.13"/>
    <property type="gene ID" value="Pp3c20_16570"/>
</dbReference>
<evidence type="ECO:0000259" key="5">
    <source>
        <dbReference type="PROSITE" id="PS52035"/>
    </source>
</evidence>
<keyword evidence="4" id="KW-0812">Transmembrane</keyword>
<dbReference type="EnsemblPlants" id="Pp3c20_16570V3.12">
    <property type="protein sequence ID" value="Pp3c20_16570V3.12"/>
    <property type="gene ID" value="Pp3c20_16570"/>
</dbReference>
<dbReference type="EnsemblPlants" id="Pp3c20_16570V3.13">
    <property type="protein sequence ID" value="Pp3c20_16570V3.13"/>
    <property type="gene ID" value="Pp3c20_16570"/>
</dbReference>
<dbReference type="AlphaFoldDB" id="A0A7I4BZK9"/>
<evidence type="ECO:0000313" key="6">
    <source>
        <dbReference type="EnsemblPlants" id="Pp3c20_16570V3.11"/>
    </source>
</evidence>
<comment type="similarity">
    <text evidence="2 3">Belongs to the peptidase M14 family.</text>
</comment>
<reference evidence="6" key="3">
    <citation type="submission" date="2020-12" db="UniProtKB">
        <authorList>
            <consortium name="EnsemblPlants"/>
        </authorList>
    </citation>
    <scope>IDENTIFICATION</scope>
</reference>
<evidence type="ECO:0000313" key="7">
    <source>
        <dbReference type="Proteomes" id="UP000006727"/>
    </source>
</evidence>
<dbReference type="Pfam" id="PF00246">
    <property type="entry name" value="Peptidase_M14"/>
    <property type="match status" value="1"/>
</dbReference>
<evidence type="ECO:0000256" key="2">
    <source>
        <dbReference type="ARBA" id="ARBA00005988"/>
    </source>
</evidence>
<sequence>MCQGKLESNPTYTRANITMPDYQIYHRMDELLGEVDALVDRHPGIMRRDMMEATVDGYSTKMSVVSVSPGGFDGKLDEKLRILLNFGEHARELVTSELALRLLSMLGGEHNLTVDNRTRLAHILPHTVMKIIPMENVNGRVKVEAGDLCERKNGRGVDTNRNWKVDWGKKEKDYNPNEEYPVRNLLQVLNEQHCQGRCAVGSGGAFVGYLSHGTATDYIYDVAKVPIALTLEIFGDEKTPDEDCFRMFNPVSYNQLEEVLAKWSTIFFALLVNLPKTLSSMPSTIAATSWDISESSSLRPLKQFEYLYNGSGELKKLGRVWHGMDTVSEGLRTPDTEASLQYYLLFCLMLLIMSWFRCSRRYKRLFFYIRSVSRRSCSKGVRCLGP</sequence>
<protein>
    <recommendedName>
        <fullName evidence="5">Peptidase M14 domain-containing protein</fullName>
    </recommendedName>
</protein>
<dbReference type="PROSITE" id="PS52035">
    <property type="entry name" value="PEPTIDASE_M14"/>
    <property type="match status" value="1"/>
</dbReference>
<evidence type="ECO:0000256" key="4">
    <source>
        <dbReference type="SAM" id="Phobius"/>
    </source>
</evidence>
<dbReference type="InterPro" id="IPR000834">
    <property type="entry name" value="Peptidase_M14"/>
</dbReference>
<dbReference type="PANTHER" id="PTHR11705:SF119">
    <property type="entry name" value="OS02G0119300 PROTEIN"/>
    <property type="match status" value="1"/>
</dbReference>
<dbReference type="Gene3D" id="3.40.630.10">
    <property type="entry name" value="Zn peptidases"/>
    <property type="match status" value="1"/>
</dbReference>
<comment type="caution">
    <text evidence="3">Lacks conserved residue(s) required for the propagation of feature annotation.</text>
</comment>
<accession>A0A7I4BZK9</accession>
<dbReference type="SUPFAM" id="SSF53187">
    <property type="entry name" value="Zn-dependent exopeptidases"/>
    <property type="match status" value="1"/>
</dbReference>
<evidence type="ECO:0000256" key="1">
    <source>
        <dbReference type="ARBA" id="ARBA00001947"/>
    </source>
</evidence>
<keyword evidence="7" id="KW-1185">Reference proteome</keyword>
<dbReference type="PANTHER" id="PTHR11705">
    <property type="entry name" value="PROTEASE FAMILY M14 CARBOXYPEPTIDASE A,B"/>
    <property type="match status" value="1"/>
</dbReference>
<dbReference type="SMART" id="SM00631">
    <property type="entry name" value="Zn_pept"/>
    <property type="match status" value="1"/>
</dbReference>
<dbReference type="Gramene" id="Pp3c20_16570V3.12">
    <property type="protein sequence ID" value="Pp3c20_16570V3.12"/>
    <property type="gene ID" value="Pp3c20_16570"/>
</dbReference>
<reference evidence="6 7" key="1">
    <citation type="journal article" date="2008" name="Science">
        <title>The Physcomitrella genome reveals evolutionary insights into the conquest of land by plants.</title>
        <authorList>
            <person name="Rensing S."/>
            <person name="Lang D."/>
            <person name="Zimmer A."/>
            <person name="Terry A."/>
            <person name="Salamov A."/>
            <person name="Shapiro H."/>
            <person name="Nishiyama T."/>
            <person name="Perroud P.-F."/>
            <person name="Lindquist E."/>
            <person name="Kamisugi Y."/>
            <person name="Tanahashi T."/>
            <person name="Sakakibara K."/>
            <person name="Fujita T."/>
            <person name="Oishi K."/>
            <person name="Shin-I T."/>
            <person name="Kuroki Y."/>
            <person name="Toyoda A."/>
            <person name="Suzuki Y."/>
            <person name="Hashimoto A."/>
            <person name="Yamaguchi K."/>
            <person name="Sugano A."/>
            <person name="Kohara Y."/>
            <person name="Fujiyama A."/>
            <person name="Anterola A."/>
            <person name="Aoki S."/>
            <person name="Ashton N."/>
            <person name="Barbazuk W.B."/>
            <person name="Barker E."/>
            <person name="Bennetzen J."/>
            <person name="Bezanilla M."/>
            <person name="Blankenship R."/>
            <person name="Cho S.H."/>
            <person name="Dutcher S."/>
            <person name="Estelle M."/>
            <person name="Fawcett J.A."/>
            <person name="Gundlach H."/>
            <person name="Hanada K."/>
            <person name="Heyl A."/>
            <person name="Hicks K.A."/>
            <person name="Hugh J."/>
            <person name="Lohr M."/>
            <person name="Mayer K."/>
            <person name="Melkozernov A."/>
            <person name="Murata T."/>
            <person name="Nelson D."/>
            <person name="Pils B."/>
            <person name="Prigge M."/>
            <person name="Reiss B."/>
            <person name="Renner T."/>
            <person name="Rombauts S."/>
            <person name="Rushton P."/>
            <person name="Sanderfoot A."/>
            <person name="Schween G."/>
            <person name="Shiu S.-H."/>
            <person name="Stueber K."/>
            <person name="Theodoulou F.L."/>
            <person name="Tu H."/>
            <person name="Van de Peer Y."/>
            <person name="Verrier P.J."/>
            <person name="Waters E."/>
            <person name="Wood A."/>
            <person name="Yang L."/>
            <person name="Cove D."/>
            <person name="Cuming A."/>
            <person name="Hasebe M."/>
            <person name="Lucas S."/>
            <person name="Mishler D.B."/>
            <person name="Reski R."/>
            <person name="Grigoriev I."/>
            <person name="Quatrano R.S."/>
            <person name="Boore J.L."/>
        </authorList>
    </citation>
    <scope>NUCLEOTIDE SEQUENCE [LARGE SCALE GENOMIC DNA]</scope>
    <source>
        <strain evidence="6 7">cv. Gransden 2004</strain>
    </source>
</reference>